<feature type="active site" description="Proton acceptor 1" evidence="5">
    <location>
        <position position="471"/>
    </location>
</feature>
<feature type="disulfide bond" evidence="10">
    <location>
        <begin position="626"/>
        <end position="638"/>
    </location>
</feature>
<dbReference type="Pfam" id="PF01401">
    <property type="entry name" value="Peptidase_M2"/>
    <property type="match status" value="1"/>
</dbReference>
<dbReference type="PROSITE" id="PS52011">
    <property type="entry name" value="PEPTIDASE_M2"/>
    <property type="match status" value="1"/>
</dbReference>
<evidence type="ECO:0000256" key="9">
    <source>
        <dbReference type="PIRSR" id="PIRSR601548-3"/>
    </source>
</evidence>
<keyword evidence="4 6" id="KW-0325">Glycoprotein</keyword>
<evidence type="ECO:0000256" key="8">
    <source>
        <dbReference type="PIRSR" id="PIRSR601548-2"/>
    </source>
</evidence>
<feature type="disulfide bond" evidence="10">
    <location>
        <begin position="237"/>
        <end position="242"/>
    </location>
</feature>
<feature type="binding site" evidence="9">
    <location>
        <position position="474"/>
    </location>
    <ligand>
        <name>Zn(2+)</name>
        <dbReference type="ChEBI" id="CHEBI:29105"/>
        <label>1</label>
        <note>catalytic</note>
    </ligand>
</feature>
<feature type="disulfide bond" evidence="10 12">
    <location>
        <begin position="437"/>
        <end position="455"/>
    </location>
</feature>
<keyword evidence="13" id="KW-0121">Carboxypeptidase</keyword>
<dbReference type="GO" id="GO:0008241">
    <property type="term" value="F:peptidyl-dipeptidase activity"/>
    <property type="evidence" value="ECO:0007669"/>
    <property type="project" value="InterPro"/>
</dbReference>
<accession>A0AA36F770</accession>
<keyword evidence="3 10" id="KW-1015">Disulfide bond</keyword>
<reference evidence="14" key="1">
    <citation type="submission" date="2023-08" db="EMBL/GenBank/DDBJ databases">
        <authorList>
            <person name="Alioto T."/>
            <person name="Alioto T."/>
            <person name="Gomez Garrido J."/>
        </authorList>
    </citation>
    <scope>NUCLEOTIDE SEQUENCE</scope>
</reference>
<keyword evidence="13" id="KW-0378">Hydrolase</keyword>
<dbReference type="PANTHER" id="PTHR10514">
    <property type="entry name" value="ANGIOTENSIN-CONVERTING ENZYME"/>
    <property type="match status" value="1"/>
</dbReference>
<proteinExistence type="inferred from homology"/>
<dbReference type="Proteomes" id="UP001162480">
    <property type="component" value="Chromosome 6"/>
</dbReference>
<feature type="binding site" evidence="11">
    <location>
        <position position="470"/>
    </location>
    <ligand>
        <name>Zn(2+)</name>
        <dbReference type="ChEBI" id="CHEBI:29105"/>
        <label>2</label>
        <note>catalytic</note>
    </ligand>
</feature>
<dbReference type="EMBL" id="OX597819">
    <property type="protein sequence ID" value="CAI9724673.1"/>
    <property type="molecule type" value="Genomic_DNA"/>
</dbReference>
<dbReference type="SUPFAM" id="SSF55486">
    <property type="entry name" value="Metalloproteases ('zincins'), catalytic domain"/>
    <property type="match status" value="1"/>
</dbReference>
<feature type="binding site" evidence="9">
    <location>
        <position position="470"/>
    </location>
    <ligand>
        <name>Zn(2+)</name>
        <dbReference type="ChEBI" id="CHEBI:29105"/>
        <label>1</label>
        <note>catalytic</note>
    </ligand>
</feature>
<keyword evidence="2" id="KW-0732">Signal</keyword>
<evidence type="ECO:0000256" key="10">
    <source>
        <dbReference type="PIRSR" id="PIRSR601548-4"/>
    </source>
</evidence>
<feature type="binding site" evidence="11">
    <location>
        <position position="474"/>
    </location>
    <ligand>
        <name>Zn(2+)</name>
        <dbReference type="ChEBI" id="CHEBI:29105"/>
        <label>2</label>
        <note>catalytic</note>
    </ligand>
</feature>
<feature type="binding site" evidence="8">
    <location>
        <position position="309"/>
    </location>
    <ligand>
        <name>chloride</name>
        <dbReference type="ChEBI" id="CHEBI:17996"/>
        <label>1</label>
    </ligand>
</feature>
<evidence type="ECO:0000256" key="6">
    <source>
        <dbReference type="PIRSR" id="PIRSR601548-10"/>
    </source>
</evidence>
<dbReference type="Gene3D" id="1.10.1370.30">
    <property type="match status" value="1"/>
</dbReference>
<gene>
    <name evidence="14" type="ORF">OCTVUL_1B002956</name>
</gene>
<dbReference type="AlphaFoldDB" id="A0AA36F770"/>
<dbReference type="GO" id="GO:0046872">
    <property type="term" value="F:metal ion binding"/>
    <property type="evidence" value="ECO:0007669"/>
    <property type="project" value="UniProtKB-KW"/>
</dbReference>
<feature type="active site" description="Proton donor 2" evidence="7">
    <location>
        <position position="601"/>
    </location>
</feature>
<keyword evidence="9 13" id="KW-0862">Zinc</keyword>
<name>A0AA36F770_OCTVU</name>
<feature type="glycosylation site" description="N-linked (GlcNAc...) asparagine" evidence="6">
    <location>
        <position position="157"/>
    </location>
</feature>
<evidence type="ECO:0000256" key="4">
    <source>
        <dbReference type="ARBA" id="ARBA00023180"/>
    </source>
</evidence>
<keyword evidence="9 13" id="KW-0479">Metal-binding</keyword>
<dbReference type="EC" id="3.4.-.-" evidence="13"/>
<protein>
    <recommendedName>
        <fullName evidence="13">Angiotensin-converting enzyme</fullName>
        <ecNumber evidence="13">3.4.-.-</ecNumber>
    </recommendedName>
</protein>
<evidence type="ECO:0000256" key="7">
    <source>
        <dbReference type="PIRSR" id="PIRSR601548-11"/>
    </source>
</evidence>
<feature type="binding site" evidence="9">
    <location>
        <position position="498"/>
    </location>
    <ligand>
        <name>Zn(2+)</name>
        <dbReference type="ChEBI" id="CHEBI:29105"/>
        <label>1</label>
        <note>catalytic</note>
    </ligand>
</feature>
<evidence type="ECO:0000256" key="12">
    <source>
        <dbReference type="PROSITE-ProRule" id="PRU01355"/>
    </source>
</evidence>
<dbReference type="GO" id="GO:0004180">
    <property type="term" value="F:carboxypeptidase activity"/>
    <property type="evidence" value="ECO:0007669"/>
    <property type="project" value="UniProtKB-KW"/>
</dbReference>
<evidence type="ECO:0000256" key="13">
    <source>
        <dbReference type="RuleBase" id="RU361144"/>
    </source>
</evidence>
<organism evidence="14 15">
    <name type="scientific">Octopus vulgaris</name>
    <name type="common">Common octopus</name>
    <dbReference type="NCBI Taxonomy" id="6645"/>
    <lineage>
        <taxon>Eukaryota</taxon>
        <taxon>Metazoa</taxon>
        <taxon>Spiralia</taxon>
        <taxon>Lophotrochozoa</taxon>
        <taxon>Mollusca</taxon>
        <taxon>Cephalopoda</taxon>
        <taxon>Coleoidea</taxon>
        <taxon>Octopodiformes</taxon>
        <taxon>Octopoda</taxon>
        <taxon>Incirrata</taxon>
        <taxon>Octopodidae</taxon>
        <taxon>Octopus</taxon>
    </lineage>
</organism>
<comment type="caution">
    <text evidence="12">Lacks conserved residue(s) required for the propagation of feature annotation.</text>
</comment>
<dbReference type="CDD" id="cd06461">
    <property type="entry name" value="M2_ACE"/>
    <property type="match status" value="1"/>
</dbReference>
<dbReference type="GO" id="GO:0006508">
    <property type="term" value="P:proteolysis"/>
    <property type="evidence" value="ECO:0007669"/>
    <property type="project" value="UniProtKB-KW"/>
</dbReference>
<feature type="binding site" evidence="8">
    <location>
        <position position="610"/>
    </location>
    <ligand>
        <name>chloride</name>
        <dbReference type="ChEBI" id="CHEBI:17996"/>
        <label>1</label>
    </ligand>
</feature>
<evidence type="ECO:0000256" key="2">
    <source>
        <dbReference type="ARBA" id="ARBA00022729"/>
    </source>
</evidence>
<keyword evidence="13" id="KW-0645">Protease</keyword>
<dbReference type="GO" id="GO:0008237">
    <property type="term" value="F:metallopeptidase activity"/>
    <property type="evidence" value="ECO:0007669"/>
    <property type="project" value="UniProtKB-KW"/>
</dbReference>
<evidence type="ECO:0000313" key="15">
    <source>
        <dbReference type="Proteomes" id="UP001162480"/>
    </source>
</evidence>
<dbReference type="GO" id="GO:0016020">
    <property type="term" value="C:membrane"/>
    <property type="evidence" value="ECO:0007669"/>
    <property type="project" value="InterPro"/>
</dbReference>
<feature type="binding site" evidence="11">
    <location>
        <position position="498"/>
    </location>
    <ligand>
        <name>Zn(2+)</name>
        <dbReference type="ChEBI" id="CHEBI:29105"/>
        <label>2</label>
        <note>catalytic</note>
    </ligand>
</feature>
<sequence length="709" mass="83241">MYTGMSLLNVVLMVPSGKSEGIVWVQRVDSAAEREEEEEKEEEKEEFIYGNIYLFKDYGNIYKTLWTRKKDTSNIQLYTVMVLLMCTVLFSSLTHSSTVETNQKELLESFEDFAAGPQLLKDSVTKETVQRWLEHSNEVSRVWNERLNSAQWRYETNISQENSNQLISVSIQSDAWFRKQAKFSRLLLDHFTFDDLDMKRQLRLKSVTAVPESDAIIRKQKVFQQQMSRTYSKSKLCAARKCLSLEPDLINMMSVSRDPRQLLWAWKGWRDVIGPSTRDLLTNYVHLLNIGATDNGFNDIGEYQREKYYEFPQWIEVLSDQLLREIKPLYVELHTYVRHKLSQFYGPAVMKKSVSTIPAHLLGDMWAQAWGNIFPIVRPFPSNTKEDFDTLINNQSLTPTELQQKAEQFYESIGLNPMMPKFWRNSVFKNQETEMDCHPKAFDFHRKRDFRVKMCTSDTATTYDWNVAHHEMGHLEYYMAYRNQPDIYRNPANPAVDEAVGDTLAMFSSTHLRHIYRLSQGGNDKHNYERNINLLMREALDKIPTMIFAYLLEKWRWRVYQGDISSTNYTQAWWKMRYDYQGIHPPLQRTESDFDPGSKYHVLADIPYIRYFFSTVLQYQIHEKLCQVTGRNIPIQHCDIAGTKEVGAKLLDFMELGSSFSWPQSLKRLTGTATISSRPILNYFNPLYTWLKNVNDKQSNDLKQEKKSV</sequence>
<dbReference type="InterPro" id="IPR001548">
    <property type="entry name" value="Peptidase_M2"/>
</dbReference>
<comment type="similarity">
    <text evidence="1 12 13">Belongs to the peptidase M2 family.</text>
</comment>
<feature type="active site" description="Proton acceptor 2" evidence="7">
    <location>
        <position position="471"/>
    </location>
</feature>
<keyword evidence="13" id="KW-0482">Metalloprotease</keyword>
<evidence type="ECO:0000256" key="11">
    <source>
        <dbReference type="PIRSR" id="PIRSR601548-8"/>
    </source>
</evidence>
<dbReference type="PRINTS" id="PR00791">
    <property type="entry name" value="PEPDIPTASEA"/>
</dbReference>
<evidence type="ECO:0000256" key="5">
    <source>
        <dbReference type="PIRSR" id="PIRSR601548-1"/>
    </source>
</evidence>
<dbReference type="PANTHER" id="PTHR10514:SF27">
    <property type="entry name" value="ANGIOTENSIN-CONVERTING ENZYME"/>
    <property type="match status" value="1"/>
</dbReference>
<evidence type="ECO:0000313" key="14">
    <source>
        <dbReference type="EMBL" id="CAI9724673.1"/>
    </source>
</evidence>
<comment type="cofactor">
    <cofactor evidence="13">
        <name>Zn(2+)</name>
        <dbReference type="ChEBI" id="CHEBI:29105"/>
    </cofactor>
    <text evidence="13">Binds 1 zinc ion per subunit.</text>
</comment>
<keyword evidence="15" id="KW-1185">Reference proteome</keyword>
<evidence type="ECO:0000256" key="1">
    <source>
        <dbReference type="ARBA" id="ARBA00008139"/>
    </source>
</evidence>
<feature type="active site" description="Proton donor 1" evidence="5">
    <location>
        <position position="601"/>
    </location>
</feature>
<evidence type="ECO:0000256" key="3">
    <source>
        <dbReference type="ARBA" id="ARBA00023157"/>
    </source>
</evidence>